<dbReference type="PANTHER" id="PTHR43798">
    <property type="entry name" value="MONOACYLGLYCEROL LIPASE"/>
    <property type="match status" value="1"/>
</dbReference>
<dbReference type="PANTHER" id="PTHR43798:SF33">
    <property type="entry name" value="HYDROLASE, PUTATIVE (AFU_ORTHOLOGUE AFUA_2G14860)-RELATED"/>
    <property type="match status" value="1"/>
</dbReference>
<dbReference type="Proteomes" id="UP000246964">
    <property type="component" value="Unassembled WGS sequence"/>
</dbReference>
<reference evidence="2 3" key="1">
    <citation type="submission" date="2018-05" db="EMBL/GenBank/DDBJ databases">
        <title>Freshwater and sediment microbial communities from various areas in North America, analyzing microbe dynamics in response to fracking.</title>
        <authorList>
            <person name="Lamendella R."/>
        </authorList>
    </citation>
    <scope>NUCLEOTIDE SEQUENCE [LARGE SCALE GENOMIC DNA]</scope>
    <source>
        <strain evidence="2 3">125B1</strain>
    </source>
</reference>
<dbReference type="PROSITE" id="PS51257">
    <property type="entry name" value="PROKAR_LIPOPROTEIN"/>
    <property type="match status" value="1"/>
</dbReference>
<dbReference type="Pfam" id="PF12146">
    <property type="entry name" value="Hydrolase_4"/>
    <property type="match status" value="1"/>
</dbReference>
<dbReference type="GO" id="GO:0016020">
    <property type="term" value="C:membrane"/>
    <property type="evidence" value="ECO:0007669"/>
    <property type="project" value="TreeGrafter"/>
</dbReference>
<organism evidence="2 3">
    <name type="scientific">Pseudidiomarina maritima</name>
    <dbReference type="NCBI Taxonomy" id="519453"/>
    <lineage>
        <taxon>Bacteria</taxon>
        <taxon>Pseudomonadati</taxon>
        <taxon>Pseudomonadota</taxon>
        <taxon>Gammaproteobacteria</taxon>
        <taxon>Alteromonadales</taxon>
        <taxon>Idiomarinaceae</taxon>
        <taxon>Pseudidiomarina</taxon>
    </lineage>
</organism>
<gene>
    <name evidence="2" type="ORF">DET45_104102</name>
</gene>
<dbReference type="GO" id="GO:0016787">
    <property type="term" value="F:hydrolase activity"/>
    <property type="evidence" value="ECO:0007669"/>
    <property type="project" value="UniProtKB-KW"/>
</dbReference>
<name>A0A317QBA0_9GAMM</name>
<dbReference type="InterPro" id="IPR050266">
    <property type="entry name" value="AB_hydrolase_sf"/>
</dbReference>
<dbReference type="SUPFAM" id="SSF53474">
    <property type="entry name" value="alpha/beta-Hydrolases"/>
    <property type="match status" value="1"/>
</dbReference>
<sequence length="325" mass="36369">MLRKFTVASAVFILMGTLLSGCSSYVEYQLLQRAEPIGMPTTMPEVIAEAGMESRQFCMPHLGGCTGYLYAPPKTETNKSSWDFTMAFTDRTVNYQLELDREQIPEARRGTMILLHGFGGSKETMYLLADYYRFLGFHVVIPDLQGHGASSHDEPGFGVLDADIIDTLINSLPARERPHPLYLTGFSMGAVAAAHVASRRDDISGMLLFAPMRDFAEAAWQVSQMTHARSSKIVTEEAIKEGVHSALAHKQLQPEQLDLLQLLPAIKVPTLILASEHDKVAPYSYFAPLQSESIQVTEVAERNHFVMMIMDQPLHQQLYPWLQQH</sequence>
<accession>A0A317QBA0</accession>
<evidence type="ECO:0000313" key="2">
    <source>
        <dbReference type="EMBL" id="PWW14163.1"/>
    </source>
</evidence>
<feature type="domain" description="Serine aminopeptidase S33" evidence="1">
    <location>
        <begin position="108"/>
        <end position="234"/>
    </location>
</feature>
<dbReference type="EMBL" id="QGTT01000004">
    <property type="protein sequence ID" value="PWW14163.1"/>
    <property type="molecule type" value="Genomic_DNA"/>
</dbReference>
<dbReference type="AlphaFoldDB" id="A0A317QBA0"/>
<keyword evidence="3" id="KW-1185">Reference proteome</keyword>
<dbReference type="InterPro" id="IPR022742">
    <property type="entry name" value="Hydrolase_4"/>
</dbReference>
<comment type="caution">
    <text evidence="2">The sequence shown here is derived from an EMBL/GenBank/DDBJ whole genome shotgun (WGS) entry which is preliminary data.</text>
</comment>
<dbReference type="RefSeq" id="WP_110075543.1">
    <property type="nucleotide sequence ID" value="NZ_QGTT01000004.1"/>
</dbReference>
<proteinExistence type="predicted"/>
<keyword evidence="2" id="KW-0378">Hydrolase</keyword>
<evidence type="ECO:0000313" key="3">
    <source>
        <dbReference type="Proteomes" id="UP000246964"/>
    </source>
</evidence>
<evidence type="ECO:0000259" key="1">
    <source>
        <dbReference type="Pfam" id="PF12146"/>
    </source>
</evidence>
<dbReference type="Gene3D" id="3.40.50.1820">
    <property type="entry name" value="alpha/beta hydrolase"/>
    <property type="match status" value="1"/>
</dbReference>
<protein>
    <submittedName>
        <fullName evidence="2">Alpha-beta hydrolase superfamily lysophospholipase</fullName>
    </submittedName>
</protein>
<dbReference type="OrthoDB" id="2086224at2"/>
<dbReference type="InterPro" id="IPR029058">
    <property type="entry name" value="AB_hydrolase_fold"/>
</dbReference>